<evidence type="ECO:0000313" key="11">
    <source>
        <dbReference type="RefSeq" id="XP_013402930.1"/>
    </source>
</evidence>
<dbReference type="STRING" id="7574.A0A1S3IY67"/>
<dbReference type="PANTHER" id="PTHR45695:SF9">
    <property type="entry name" value="LEUCOKININ RECEPTOR"/>
    <property type="match status" value="1"/>
</dbReference>
<dbReference type="GO" id="GO:0004930">
    <property type="term" value="F:G protein-coupled receptor activity"/>
    <property type="evidence" value="ECO:0007669"/>
    <property type="project" value="UniProtKB-KW"/>
</dbReference>
<feature type="domain" description="G-protein coupled receptors family 1 profile" evidence="9">
    <location>
        <begin position="24"/>
        <end position="280"/>
    </location>
</feature>
<evidence type="ECO:0000256" key="5">
    <source>
        <dbReference type="ARBA" id="ARBA00023136"/>
    </source>
</evidence>
<evidence type="ECO:0000259" key="9">
    <source>
        <dbReference type="PROSITE" id="PS50262"/>
    </source>
</evidence>
<keyword evidence="10" id="KW-1185">Reference proteome</keyword>
<evidence type="ECO:0000313" key="13">
    <source>
        <dbReference type="RefSeq" id="XP_013402932.1"/>
    </source>
</evidence>
<keyword evidence="3 8" id="KW-1133">Transmembrane helix</keyword>
<dbReference type="KEGG" id="lak:106168435"/>
<feature type="transmembrane region" description="Helical" evidence="8">
    <location>
        <begin position="118"/>
        <end position="140"/>
    </location>
</feature>
<evidence type="ECO:0000256" key="8">
    <source>
        <dbReference type="SAM" id="Phobius"/>
    </source>
</evidence>
<dbReference type="SMART" id="SM01381">
    <property type="entry name" value="7TM_GPCR_Srsx"/>
    <property type="match status" value="1"/>
</dbReference>
<sequence length="306" mass="34972">MYFGSVLDVLTIISFSVTSLGIVGNLLVLLIILCTKKLRTKMYIFIGNLALADLCYLAHEMVAGFMMNVPKEFFMISTYVTFVTFTVSIHTLVLLAIDKFLTLVLVFKSIVFKTSRNLLITVALLWAISISLLSPAVIFFGDDPGYFIQKGPYITVNKTNNTDTTPFKTIFICLFVLDYLVPLIAITVMYAKVIFQLNSKDRPNPVNNPADSKIIKDKRRLTIVMIIVTVVFAVCWFPRYVDFYLLFFTEVDNTNESYEIFSAFAYFSVLINSAINPILYAFIYVDFRQQAHNFFKQIRTTCCKKK</sequence>
<protein>
    <submittedName>
        <fullName evidence="11 12">Galanin receptor type 1</fullName>
    </submittedName>
</protein>
<gene>
    <name evidence="11 12 13" type="primary">LOC106168435</name>
</gene>
<accession>A0A1S3IY67</accession>
<evidence type="ECO:0000256" key="6">
    <source>
        <dbReference type="ARBA" id="ARBA00023170"/>
    </source>
</evidence>
<proteinExistence type="predicted"/>
<dbReference type="PROSITE" id="PS50262">
    <property type="entry name" value="G_PROTEIN_RECEP_F1_2"/>
    <property type="match status" value="1"/>
</dbReference>
<dbReference type="GeneID" id="106168435"/>
<evidence type="ECO:0000313" key="10">
    <source>
        <dbReference type="Proteomes" id="UP000085678"/>
    </source>
</evidence>
<keyword evidence="2 8" id="KW-0812">Transmembrane</keyword>
<dbReference type="Pfam" id="PF00001">
    <property type="entry name" value="7tm_1"/>
    <property type="match status" value="1"/>
</dbReference>
<dbReference type="OrthoDB" id="284782at2759"/>
<feature type="transmembrane region" description="Helical" evidence="8">
    <location>
        <begin position="260"/>
        <end position="285"/>
    </location>
</feature>
<feature type="transmembrane region" description="Helical" evidence="8">
    <location>
        <begin position="45"/>
        <end position="67"/>
    </location>
</feature>
<evidence type="ECO:0000256" key="1">
    <source>
        <dbReference type="ARBA" id="ARBA00004141"/>
    </source>
</evidence>
<reference evidence="11 12" key="1">
    <citation type="submission" date="2025-04" db="UniProtKB">
        <authorList>
            <consortium name="RefSeq"/>
        </authorList>
    </citation>
    <scope>IDENTIFICATION</scope>
    <source>
        <tissue evidence="11 12">Gonads</tissue>
    </source>
</reference>
<comment type="subcellular location">
    <subcellularLocation>
        <location evidence="1">Membrane</location>
        <topology evidence="1">Multi-pass membrane protein</topology>
    </subcellularLocation>
</comment>
<evidence type="ECO:0000256" key="4">
    <source>
        <dbReference type="ARBA" id="ARBA00023040"/>
    </source>
</evidence>
<name>A0A1S3IY67_LINAN</name>
<dbReference type="SUPFAM" id="SSF81321">
    <property type="entry name" value="Family A G protein-coupled receptor-like"/>
    <property type="match status" value="1"/>
</dbReference>
<dbReference type="InterPro" id="IPR017452">
    <property type="entry name" value="GPCR_Rhodpsn_7TM"/>
</dbReference>
<dbReference type="AlphaFoldDB" id="A0A1S3IY67"/>
<evidence type="ECO:0000256" key="7">
    <source>
        <dbReference type="ARBA" id="ARBA00023224"/>
    </source>
</evidence>
<keyword evidence="7" id="KW-0807">Transducer</keyword>
<dbReference type="Proteomes" id="UP000085678">
    <property type="component" value="Unplaced"/>
</dbReference>
<feature type="transmembrane region" description="Helical" evidence="8">
    <location>
        <begin position="73"/>
        <end position="97"/>
    </location>
</feature>
<keyword evidence="4" id="KW-0297">G-protein coupled receptor</keyword>
<dbReference type="PANTHER" id="PTHR45695">
    <property type="entry name" value="LEUCOKININ RECEPTOR-RELATED"/>
    <property type="match status" value="1"/>
</dbReference>
<evidence type="ECO:0000256" key="2">
    <source>
        <dbReference type="ARBA" id="ARBA00022692"/>
    </source>
</evidence>
<feature type="transmembrane region" description="Helical" evidence="8">
    <location>
        <begin position="12"/>
        <end position="33"/>
    </location>
</feature>
<dbReference type="RefSeq" id="XP_013402931.1">
    <property type="nucleotide sequence ID" value="XM_013547477.1"/>
</dbReference>
<dbReference type="CDD" id="cd00637">
    <property type="entry name" value="7tm_classA_rhodopsin-like"/>
    <property type="match status" value="1"/>
</dbReference>
<evidence type="ECO:0000313" key="12">
    <source>
        <dbReference type="RefSeq" id="XP_013402931.1"/>
    </source>
</evidence>
<feature type="transmembrane region" description="Helical" evidence="8">
    <location>
        <begin position="221"/>
        <end position="240"/>
    </location>
</feature>
<keyword evidence="5 8" id="KW-0472">Membrane</keyword>
<dbReference type="PRINTS" id="PR00237">
    <property type="entry name" value="GPCRRHODOPSN"/>
</dbReference>
<feature type="transmembrane region" description="Helical" evidence="8">
    <location>
        <begin position="169"/>
        <end position="191"/>
    </location>
</feature>
<evidence type="ECO:0000256" key="3">
    <source>
        <dbReference type="ARBA" id="ARBA00022989"/>
    </source>
</evidence>
<organism evidence="10 12">
    <name type="scientific">Lingula anatina</name>
    <name type="common">Brachiopod</name>
    <name type="synonym">Lingula unguis</name>
    <dbReference type="NCBI Taxonomy" id="7574"/>
    <lineage>
        <taxon>Eukaryota</taxon>
        <taxon>Metazoa</taxon>
        <taxon>Spiralia</taxon>
        <taxon>Lophotrochozoa</taxon>
        <taxon>Brachiopoda</taxon>
        <taxon>Linguliformea</taxon>
        <taxon>Lingulata</taxon>
        <taxon>Lingulida</taxon>
        <taxon>Linguloidea</taxon>
        <taxon>Lingulidae</taxon>
        <taxon>Lingula</taxon>
    </lineage>
</organism>
<dbReference type="InterPro" id="IPR000276">
    <property type="entry name" value="GPCR_Rhodpsn"/>
</dbReference>
<dbReference type="Gene3D" id="1.20.1070.10">
    <property type="entry name" value="Rhodopsin 7-helix transmembrane proteins"/>
    <property type="match status" value="1"/>
</dbReference>
<keyword evidence="6 11" id="KW-0675">Receptor</keyword>
<dbReference type="RefSeq" id="XP_013402932.1">
    <property type="nucleotide sequence ID" value="XM_013547478.1"/>
</dbReference>
<dbReference type="RefSeq" id="XP_013402930.1">
    <property type="nucleotide sequence ID" value="XM_013547476.1"/>
</dbReference>
<dbReference type="GO" id="GO:0005886">
    <property type="term" value="C:plasma membrane"/>
    <property type="evidence" value="ECO:0007669"/>
    <property type="project" value="TreeGrafter"/>
</dbReference>